<feature type="transmembrane region" description="Helical" evidence="6">
    <location>
        <begin position="86"/>
        <end position="106"/>
    </location>
</feature>
<keyword evidence="2" id="KW-0813">Transport</keyword>
<evidence type="ECO:0000313" key="8">
    <source>
        <dbReference type="EMBL" id="VEH14222.1"/>
    </source>
</evidence>
<keyword evidence="3 6" id="KW-0812">Transmembrane</keyword>
<feature type="transmembrane region" description="Helical" evidence="6">
    <location>
        <begin position="184"/>
        <end position="205"/>
    </location>
</feature>
<feature type="transmembrane region" description="Helical" evidence="6">
    <location>
        <begin position="241"/>
        <end position="262"/>
    </location>
</feature>
<keyword evidence="4 6" id="KW-1133">Transmembrane helix</keyword>
<reference evidence="8 9" key="1">
    <citation type="submission" date="2018-12" db="EMBL/GenBank/DDBJ databases">
        <authorList>
            <consortium name="Pathogen Informatics"/>
        </authorList>
    </citation>
    <scope>NUCLEOTIDE SEQUENCE [LARGE SCALE GENOMIC DNA]</scope>
    <source>
        <strain evidence="8 9">NCTC13071</strain>
    </source>
</reference>
<dbReference type="KEGG" id="poc:NCTC13071_00189"/>
<gene>
    <name evidence="8" type="primary">ampG_1</name>
    <name evidence="8" type="ORF">NCTC13071_00189</name>
</gene>
<feature type="transmembrane region" description="Helical" evidence="6">
    <location>
        <begin position="407"/>
        <end position="430"/>
    </location>
</feature>
<dbReference type="Pfam" id="PF07690">
    <property type="entry name" value="MFS_1"/>
    <property type="match status" value="1"/>
</dbReference>
<dbReference type="InterPro" id="IPR011701">
    <property type="entry name" value="MFS"/>
</dbReference>
<evidence type="ECO:0000259" key="7">
    <source>
        <dbReference type="PROSITE" id="PS50850"/>
    </source>
</evidence>
<evidence type="ECO:0000256" key="4">
    <source>
        <dbReference type="ARBA" id="ARBA00022989"/>
    </source>
</evidence>
<evidence type="ECO:0000313" key="9">
    <source>
        <dbReference type="Proteomes" id="UP000274578"/>
    </source>
</evidence>
<dbReference type="RefSeq" id="WP_025879593.1">
    <property type="nucleotide sequence ID" value="NZ_LR134384.1"/>
</dbReference>
<comment type="subcellular location">
    <subcellularLocation>
        <location evidence="1">Membrane</location>
        <topology evidence="1">Multi-pass membrane protein</topology>
    </subcellularLocation>
</comment>
<evidence type="ECO:0000256" key="6">
    <source>
        <dbReference type="SAM" id="Phobius"/>
    </source>
</evidence>
<proteinExistence type="predicted"/>
<feature type="transmembrane region" description="Helical" evidence="6">
    <location>
        <begin position="57"/>
        <end position="74"/>
    </location>
</feature>
<feature type="domain" description="Major facilitator superfamily (MFS) profile" evidence="7">
    <location>
        <begin position="244"/>
        <end position="444"/>
    </location>
</feature>
<dbReference type="InterPro" id="IPR036259">
    <property type="entry name" value="MFS_trans_sf"/>
</dbReference>
<dbReference type="PANTHER" id="PTHR12778:SF10">
    <property type="entry name" value="MAJOR FACILITATOR SUPERFAMILY DOMAIN-CONTAINING PROTEIN 3"/>
    <property type="match status" value="1"/>
</dbReference>
<name>A0A448L2Q8_9BACT</name>
<evidence type="ECO:0000256" key="5">
    <source>
        <dbReference type="ARBA" id="ARBA00023136"/>
    </source>
</evidence>
<dbReference type="InterPro" id="IPR020846">
    <property type="entry name" value="MFS_dom"/>
</dbReference>
<dbReference type="SUPFAM" id="SSF103473">
    <property type="entry name" value="MFS general substrate transporter"/>
    <property type="match status" value="1"/>
</dbReference>
<feature type="transmembrane region" description="Helical" evidence="6">
    <location>
        <begin position="375"/>
        <end position="395"/>
    </location>
</feature>
<feature type="transmembrane region" description="Helical" evidence="6">
    <location>
        <begin position="314"/>
        <end position="334"/>
    </location>
</feature>
<dbReference type="PROSITE" id="PS50850">
    <property type="entry name" value="MFS"/>
    <property type="match status" value="1"/>
</dbReference>
<dbReference type="Proteomes" id="UP000274578">
    <property type="component" value="Chromosome 1"/>
</dbReference>
<organism evidence="8 9">
    <name type="scientific">Segatella oris</name>
    <dbReference type="NCBI Taxonomy" id="28135"/>
    <lineage>
        <taxon>Bacteria</taxon>
        <taxon>Pseudomonadati</taxon>
        <taxon>Bacteroidota</taxon>
        <taxon>Bacteroidia</taxon>
        <taxon>Bacteroidales</taxon>
        <taxon>Prevotellaceae</taxon>
        <taxon>Segatella</taxon>
    </lineage>
</organism>
<feature type="transmembrane region" description="Helical" evidence="6">
    <location>
        <begin position="340"/>
        <end position="363"/>
    </location>
</feature>
<dbReference type="PANTHER" id="PTHR12778">
    <property type="entry name" value="SOLUTE CARRIER FAMILY 33 ACETYL-COA TRANSPORTER -RELATED"/>
    <property type="match status" value="1"/>
</dbReference>
<dbReference type="AlphaFoldDB" id="A0A448L2Q8"/>
<dbReference type="GO" id="GO:0022857">
    <property type="term" value="F:transmembrane transporter activity"/>
    <property type="evidence" value="ECO:0007669"/>
    <property type="project" value="InterPro"/>
</dbReference>
<feature type="transmembrane region" description="Helical" evidence="6">
    <location>
        <begin position="282"/>
        <end position="307"/>
    </location>
</feature>
<feature type="transmembrane region" description="Helical" evidence="6">
    <location>
        <begin position="21"/>
        <end position="45"/>
    </location>
</feature>
<dbReference type="InterPro" id="IPR004752">
    <property type="entry name" value="AmpG_permease/AT-1"/>
</dbReference>
<dbReference type="Gene3D" id="1.20.1250.20">
    <property type="entry name" value="MFS general substrate transporter like domains"/>
    <property type="match status" value="2"/>
</dbReference>
<sequence length="444" mass="49282">MDLKAKNHAIKTTSQGRPHSPATWVPTLYFAMGMPFVVLNMVSALMYKGMGVSDAQIAFWTSLIMIPWTLKPLWSPFLEIYKTKKFFVVLTQLLTGVLFALVSFALHLPSFFAITIAILAVIAMSGATHDIAADGTYISVLSNEEQARWIGWQGAFYNIAKIAATGGLVYLAGTFIKLFGVTKAWMIIMLIIAVIMVSVGVYHYFMLPTPKGEADKEPVSLNDSLHELLEVFLDFFTKRHIVYYICFIILYRFAEGFVMKIVPLFLKASRAEQGLGLSEQEIGLYYGTFGAAAFVLGSILAGYYIAWRGLQKSLFSLALVFNIPFVAYTLLALYQPESLWLIGGGIVMEYFGYGFGFVGLSLFMMQQVAPGKHQMAHYAFASGIMNLGVMLPGMMSGYISDKLGYQHFFLVVLVCTIPALLITWFVPFTYPDATKKIKASAGNE</sequence>
<dbReference type="GO" id="GO:0016020">
    <property type="term" value="C:membrane"/>
    <property type="evidence" value="ECO:0007669"/>
    <property type="project" value="UniProtKB-SubCell"/>
</dbReference>
<keyword evidence="5 6" id="KW-0472">Membrane</keyword>
<dbReference type="EMBL" id="LR134384">
    <property type="protein sequence ID" value="VEH14222.1"/>
    <property type="molecule type" value="Genomic_DNA"/>
</dbReference>
<accession>A0A448L2Q8</accession>
<feature type="transmembrane region" description="Helical" evidence="6">
    <location>
        <begin position="112"/>
        <end position="133"/>
    </location>
</feature>
<protein>
    <submittedName>
        <fullName evidence="8">Muropeptide transporter</fullName>
    </submittedName>
</protein>
<feature type="transmembrane region" description="Helical" evidence="6">
    <location>
        <begin position="154"/>
        <end position="172"/>
    </location>
</feature>
<evidence type="ECO:0000256" key="3">
    <source>
        <dbReference type="ARBA" id="ARBA00022692"/>
    </source>
</evidence>
<dbReference type="GeneID" id="85011112"/>
<evidence type="ECO:0000256" key="2">
    <source>
        <dbReference type="ARBA" id="ARBA00022448"/>
    </source>
</evidence>
<evidence type="ECO:0000256" key="1">
    <source>
        <dbReference type="ARBA" id="ARBA00004141"/>
    </source>
</evidence>